<evidence type="ECO:0000259" key="4">
    <source>
        <dbReference type="PROSITE" id="PS50835"/>
    </source>
</evidence>
<dbReference type="PANTHER" id="PTHR24100">
    <property type="entry name" value="BUTYROPHILIN"/>
    <property type="match status" value="1"/>
</dbReference>
<dbReference type="Pfam" id="PF22705">
    <property type="entry name" value="C2-set_3"/>
    <property type="match status" value="1"/>
</dbReference>
<comment type="caution">
    <text evidence="5">The sequence shown here is derived from an EMBL/GenBank/DDBJ whole genome shotgun (WGS) entry which is preliminary data.</text>
</comment>
<evidence type="ECO:0000256" key="3">
    <source>
        <dbReference type="ARBA" id="ARBA00023319"/>
    </source>
</evidence>
<keyword evidence="3" id="KW-0393">Immunoglobulin domain</keyword>
<dbReference type="Gene3D" id="2.60.40.10">
    <property type="entry name" value="Immunoglobulins"/>
    <property type="match status" value="2"/>
</dbReference>
<gene>
    <name evidence="5" type="primary">Btn2a2</name>
    <name evidence="5" type="ORF">GTO96_0018639</name>
</gene>
<dbReference type="InterPro" id="IPR036179">
    <property type="entry name" value="Ig-like_dom_sf"/>
</dbReference>
<keyword evidence="2" id="KW-0472">Membrane</keyword>
<feature type="non-terminal residue" evidence="5">
    <location>
        <position position="1"/>
    </location>
</feature>
<evidence type="ECO:0000256" key="1">
    <source>
        <dbReference type="ARBA" id="ARBA00004370"/>
    </source>
</evidence>
<accession>A0A8X7X220</accession>
<dbReference type="GO" id="GO:0005102">
    <property type="term" value="F:signaling receptor binding"/>
    <property type="evidence" value="ECO:0007669"/>
    <property type="project" value="TreeGrafter"/>
</dbReference>
<dbReference type="InterPro" id="IPR053896">
    <property type="entry name" value="BTN3A2-like_Ig-C"/>
</dbReference>
<evidence type="ECO:0000313" key="6">
    <source>
        <dbReference type="Proteomes" id="UP000886611"/>
    </source>
</evidence>
<feature type="non-terminal residue" evidence="5">
    <location>
        <position position="366"/>
    </location>
</feature>
<dbReference type="EMBL" id="JAATIS010004806">
    <property type="protein sequence ID" value="KAG2460462.1"/>
    <property type="molecule type" value="Genomic_DNA"/>
</dbReference>
<evidence type="ECO:0000256" key="2">
    <source>
        <dbReference type="ARBA" id="ARBA00023136"/>
    </source>
</evidence>
<dbReference type="InterPro" id="IPR050504">
    <property type="entry name" value="IgSF_BTN/MOG"/>
</dbReference>
<dbReference type="AlphaFoldDB" id="A0A8X7X220"/>
<feature type="domain" description="Ig-like" evidence="4">
    <location>
        <begin position="23"/>
        <end position="143"/>
    </location>
</feature>
<dbReference type="InterPro" id="IPR007110">
    <property type="entry name" value="Ig-like_dom"/>
</dbReference>
<comment type="subcellular location">
    <subcellularLocation>
        <location evidence="1">Membrane</location>
    </subcellularLocation>
</comment>
<dbReference type="SMART" id="SM00409">
    <property type="entry name" value="IG"/>
    <property type="match status" value="1"/>
</dbReference>
<dbReference type="InterPro" id="IPR013783">
    <property type="entry name" value="Ig-like_fold"/>
</dbReference>
<organism evidence="5 6">
    <name type="scientific">Polypterus senegalus</name>
    <name type="common">Senegal bichir</name>
    <dbReference type="NCBI Taxonomy" id="55291"/>
    <lineage>
        <taxon>Eukaryota</taxon>
        <taxon>Metazoa</taxon>
        <taxon>Chordata</taxon>
        <taxon>Craniata</taxon>
        <taxon>Vertebrata</taxon>
        <taxon>Euteleostomi</taxon>
        <taxon>Actinopterygii</taxon>
        <taxon>Polypteriformes</taxon>
        <taxon>Polypteridae</taxon>
        <taxon>Polypterus</taxon>
    </lineage>
</organism>
<dbReference type="InterPro" id="IPR003599">
    <property type="entry name" value="Ig_sub"/>
</dbReference>
<dbReference type="GO" id="GO:0009897">
    <property type="term" value="C:external side of plasma membrane"/>
    <property type="evidence" value="ECO:0007669"/>
    <property type="project" value="TreeGrafter"/>
</dbReference>
<name>A0A8X7X220_POLSE</name>
<dbReference type="InterPro" id="IPR013106">
    <property type="entry name" value="Ig_V-set"/>
</dbReference>
<dbReference type="Proteomes" id="UP000886611">
    <property type="component" value="Unassembled WGS sequence"/>
</dbReference>
<dbReference type="Pfam" id="PF07686">
    <property type="entry name" value="V-set"/>
    <property type="match status" value="1"/>
</dbReference>
<dbReference type="PANTHER" id="PTHR24100:SF130">
    <property type="entry name" value="BUTYROPHILIN-LIKE PROTEIN 9"/>
    <property type="match status" value="1"/>
</dbReference>
<dbReference type="SUPFAM" id="SSF48726">
    <property type="entry name" value="Immunoglobulin"/>
    <property type="match status" value="1"/>
</dbReference>
<protein>
    <submittedName>
        <fullName evidence="5">BT2A2 protein</fullName>
    </submittedName>
</protein>
<dbReference type="FunFam" id="2.60.40.10:FF:000208">
    <property type="entry name" value="Butyrophilin subfamily 1 member A1"/>
    <property type="match status" value="1"/>
</dbReference>
<proteinExistence type="predicted"/>
<keyword evidence="6" id="KW-1185">Reference proteome</keyword>
<dbReference type="PROSITE" id="PS50835">
    <property type="entry name" value="IG_LIKE"/>
    <property type="match status" value="1"/>
</dbReference>
<dbReference type="GO" id="GO:0050852">
    <property type="term" value="P:T cell receptor signaling pathway"/>
    <property type="evidence" value="ECO:0007669"/>
    <property type="project" value="TreeGrafter"/>
</dbReference>
<evidence type="ECO:0000313" key="5">
    <source>
        <dbReference type="EMBL" id="KAG2460462.1"/>
    </source>
</evidence>
<reference evidence="5 6" key="1">
    <citation type="journal article" date="2021" name="Cell">
        <title>Tracing the genetic footprints of vertebrate landing in non-teleost ray-finned fishes.</title>
        <authorList>
            <person name="Bi X."/>
            <person name="Wang K."/>
            <person name="Yang L."/>
            <person name="Pan H."/>
            <person name="Jiang H."/>
            <person name="Wei Q."/>
            <person name="Fang M."/>
            <person name="Yu H."/>
            <person name="Zhu C."/>
            <person name="Cai Y."/>
            <person name="He Y."/>
            <person name="Gan X."/>
            <person name="Zeng H."/>
            <person name="Yu D."/>
            <person name="Zhu Y."/>
            <person name="Jiang H."/>
            <person name="Qiu Q."/>
            <person name="Yang H."/>
            <person name="Zhang Y.E."/>
            <person name="Wang W."/>
            <person name="Zhu M."/>
            <person name="He S."/>
            <person name="Zhang G."/>
        </authorList>
    </citation>
    <scope>NUCLEOTIDE SEQUENCE [LARGE SCALE GENOMIC DNA]</scope>
    <source>
        <strain evidence="5">Bchr_013</strain>
    </source>
</reference>
<sequence length="366" mass="41198">MTIKEKPKSAEKAGSDVRLECSPPGQLSMFKKRFQVVGPSSSVLVHVGEDVTLPASLSPVISAQRFEVRWFRDNFDSPVLLYQNHQIKPERQMQAYNGRAALFTEELQNGNVSLRLQDVRVSDGGLYTCFVDSGLWNDELHITLKVEALGGQPSISIGSTEDQQTRLECKADKWGTTPDMAWGDMNGVDLTSESSVTEQRDNERFLRVSSFIPIKQEFNMFSCLMRSKVPKPDWHSGLTVYIWTQTIPKVLRRYRHEDLLKITEYFRPCLAYLIKAKMTNILESLVSKEILTNDEAKRLHFYCSQQASSSSSGSSNGVRRPFSEVLQVFPDLLLGVAKVQLSKYPLGGGHGPSRVEILCSKPMTLL</sequence>
<dbReference type="GO" id="GO:0001817">
    <property type="term" value="P:regulation of cytokine production"/>
    <property type="evidence" value="ECO:0007669"/>
    <property type="project" value="TreeGrafter"/>
</dbReference>